<feature type="compositionally biased region" description="Polar residues" evidence="1">
    <location>
        <begin position="62"/>
        <end position="76"/>
    </location>
</feature>
<dbReference type="AlphaFoldDB" id="A0A087GMJ0"/>
<proteinExistence type="predicted"/>
<gene>
    <name evidence="2" type="ordered locus">AALP_Aa6g067100</name>
</gene>
<protein>
    <recommendedName>
        <fullName evidence="4">UBA domain-containing protein</fullName>
    </recommendedName>
</protein>
<evidence type="ECO:0000256" key="1">
    <source>
        <dbReference type="SAM" id="MobiDB-lite"/>
    </source>
</evidence>
<dbReference type="CDD" id="cd14273">
    <property type="entry name" value="UBA_TAP-C_like"/>
    <property type="match status" value="3"/>
</dbReference>
<evidence type="ECO:0000313" key="2">
    <source>
        <dbReference type="EMBL" id="KFK31092.1"/>
    </source>
</evidence>
<dbReference type="EMBL" id="CM002874">
    <property type="protein sequence ID" value="KFK31092.1"/>
    <property type="molecule type" value="Genomic_DNA"/>
</dbReference>
<dbReference type="Gramene" id="KFK31092">
    <property type="protein sequence ID" value="KFK31092"/>
    <property type="gene ID" value="AALP_AA6G067100"/>
</dbReference>
<feature type="region of interest" description="Disordered" evidence="1">
    <location>
        <begin position="129"/>
        <end position="153"/>
    </location>
</feature>
<dbReference type="Proteomes" id="UP000029120">
    <property type="component" value="Chromosome 6"/>
</dbReference>
<dbReference type="SUPFAM" id="SSF46934">
    <property type="entry name" value="UBA-like"/>
    <property type="match status" value="1"/>
</dbReference>
<feature type="compositionally biased region" description="Polar residues" evidence="1">
    <location>
        <begin position="399"/>
        <end position="408"/>
    </location>
</feature>
<dbReference type="OMA" id="QFCDERR"/>
<feature type="region of interest" description="Disordered" evidence="1">
    <location>
        <begin position="382"/>
        <end position="408"/>
    </location>
</feature>
<evidence type="ECO:0000313" key="3">
    <source>
        <dbReference type="Proteomes" id="UP000029120"/>
    </source>
</evidence>
<feature type="region of interest" description="Disordered" evidence="1">
    <location>
        <begin position="330"/>
        <end position="360"/>
    </location>
</feature>
<reference evidence="3" key="1">
    <citation type="journal article" date="2015" name="Nat. Plants">
        <title>Genome expansion of Arabis alpina linked with retrotransposition and reduced symmetric DNA methylation.</title>
        <authorList>
            <person name="Willing E.M."/>
            <person name="Rawat V."/>
            <person name="Mandakova T."/>
            <person name="Maumus F."/>
            <person name="James G.V."/>
            <person name="Nordstroem K.J."/>
            <person name="Becker C."/>
            <person name="Warthmann N."/>
            <person name="Chica C."/>
            <person name="Szarzynska B."/>
            <person name="Zytnicki M."/>
            <person name="Albani M.C."/>
            <person name="Kiefer C."/>
            <person name="Bergonzi S."/>
            <person name="Castaings L."/>
            <person name="Mateos J.L."/>
            <person name="Berns M.C."/>
            <person name="Bujdoso N."/>
            <person name="Piofczyk T."/>
            <person name="de Lorenzo L."/>
            <person name="Barrero-Sicilia C."/>
            <person name="Mateos I."/>
            <person name="Piednoel M."/>
            <person name="Hagmann J."/>
            <person name="Chen-Min-Tao R."/>
            <person name="Iglesias-Fernandez R."/>
            <person name="Schuster S.C."/>
            <person name="Alonso-Blanco C."/>
            <person name="Roudier F."/>
            <person name="Carbonero P."/>
            <person name="Paz-Ares J."/>
            <person name="Davis S.J."/>
            <person name="Pecinka A."/>
            <person name="Quesneville H."/>
            <person name="Colot V."/>
            <person name="Lysak M.A."/>
            <person name="Weigel D."/>
            <person name="Coupland G."/>
            <person name="Schneeberger K."/>
        </authorList>
    </citation>
    <scope>NUCLEOTIDE SEQUENCE [LARGE SCALE GENOMIC DNA]</scope>
    <source>
        <strain evidence="3">cv. Pajares</strain>
    </source>
</reference>
<organism evidence="2 3">
    <name type="scientific">Arabis alpina</name>
    <name type="common">Alpine rock-cress</name>
    <dbReference type="NCBI Taxonomy" id="50452"/>
    <lineage>
        <taxon>Eukaryota</taxon>
        <taxon>Viridiplantae</taxon>
        <taxon>Streptophyta</taxon>
        <taxon>Embryophyta</taxon>
        <taxon>Tracheophyta</taxon>
        <taxon>Spermatophyta</taxon>
        <taxon>Magnoliopsida</taxon>
        <taxon>eudicotyledons</taxon>
        <taxon>Gunneridae</taxon>
        <taxon>Pentapetalae</taxon>
        <taxon>rosids</taxon>
        <taxon>malvids</taxon>
        <taxon>Brassicales</taxon>
        <taxon>Brassicaceae</taxon>
        <taxon>Arabideae</taxon>
        <taxon>Arabis</taxon>
    </lineage>
</organism>
<sequence>MVNSVTEISNQCGVSREEALFYLEGFNWDLNSAMEACRNKTLPTFTDDSSPFLPICLKSDSETPSVPPRTTDSLRISNPPEKQVPSLSRDECIRIFNETILGTTREDAIEYLTLHGWDPDVAVDEFMSDRRPTHSQRKSKSHGTSSPRFDPTSAINEAEEAIARMESSQVKESDQEKDKLINRFCEMTGGATQAEAITYLKRFNWAADRAANFFLDHPSHEFSEKETHEAMQMNLQENIGNQGHLNEGNIGSSSSFDPALALKQAAEAFALSQVKESLGLGTNQDTCINTFLGLASGATREEAITYLKSANWEVLQAFNDFLNQNIQESDQENNRGNQGHLKEGNIGSSSSSSFIADPAETGSSFNETGLVNVHVAGHGIATSQVGNQNVQESRGPGRNQETSMSEASIETVIDSRRTSNQLPSWPNQLPSWPNQLPSWPNQPQLDDDVIHSFMKFVGATREDAIACLNHCNGYVKPAVNYYREGYLKEGEIRSSTRSVTADPTKTGSPFKEAAGLVDVHVAVSGIAESQVAKNWKPEAVDKDSNIETGPDPLASQEMITLQVTLSDVRNGTEESMTFRSDQTVRDIRNRIQELRPDCNKDYFLMSVEGEIYDDLNTTVQRIHSRGTTKLLQVDS</sequence>
<dbReference type="Pfam" id="PF14555">
    <property type="entry name" value="UBA_4"/>
    <property type="match status" value="3"/>
</dbReference>
<feature type="region of interest" description="Disordered" evidence="1">
    <location>
        <begin position="58"/>
        <end position="85"/>
    </location>
</feature>
<accession>A0A087GMJ0</accession>
<dbReference type="Gene3D" id="1.10.8.10">
    <property type="entry name" value="DNA helicase RuvA subunit, C-terminal domain"/>
    <property type="match status" value="2"/>
</dbReference>
<keyword evidence="3" id="KW-1185">Reference proteome</keyword>
<dbReference type="InterPro" id="IPR009060">
    <property type="entry name" value="UBA-like_sf"/>
</dbReference>
<dbReference type="OrthoDB" id="1095801at2759"/>
<evidence type="ECO:0008006" key="4">
    <source>
        <dbReference type="Google" id="ProtNLM"/>
    </source>
</evidence>
<feature type="compositionally biased region" description="Polar residues" evidence="1">
    <location>
        <begin position="382"/>
        <end position="392"/>
    </location>
</feature>
<name>A0A087GMJ0_ARAAL</name>